<dbReference type="PROSITE" id="PS51201">
    <property type="entry name" value="RCK_N"/>
    <property type="match status" value="2"/>
</dbReference>
<protein>
    <recommendedName>
        <fullName evidence="1">Trk system potassium uptake protein TrkA</fullName>
    </recommendedName>
</protein>
<keyword evidence="4" id="KW-0630">Potassium</keyword>
<dbReference type="Pfam" id="PF02254">
    <property type="entry name" value="TrkA_N"/>
    <property type="match status" value="2"/>
</dbReference>
<dbReference type="Pfam" id="PF02080">
    <property type="entry name" value="TrkA_C"/>
    <property type="match status" value="2"/>
</dbReference>
<feature type="domain" description="RCK N-terminal" evidence="7">
    <location>
        <begin position="227"/>
        <end position="344"/>
    </location>
</feature>
<dbReference type="Proteomes" id="UP001597285">
    <property type="component" value="Unassembled WGS sequence"/>
</dbReference>
<dbReference type="PRINTS" id="PR00335">
    <property type="entry name" value="KUPTAKETRKA"/>
</dbReference>
<dbReference type="PROSITE" id="PS51202">
    <property type="entry name" value="RCK_C"/>
    <property type="match status" value="2"/>
</dbReference>
<dbReference type="PANTHER" id="PTHR43833:SF5">
    <property type="entry name" value="TRK SYSTEM POTASSIUM UPTAKE PROTEIN TRKA"/>
    <property type="match status" value="1"/>
</dbReference>
<evidence type="ECO:0000256" key="4">
    <source>
        <dbReference type="ARBA" id="ARBA00022958"/>
    </source>
</evidence>
<evidence type="ECO:0000313" key="10">
    <source>
        <dbReference type="Proteomes" id="UP001597285"/>
    </source>
</evidence>
<keyword evidence="10" id="KW-1185">Reference proteome</keyword>
<dbReference type="RefSeq" id="WP_058919067.1">
    <property type="nucleotide sequence ID" value="NZ_JBHSQC010000015.1"/>
</dbReference>
<keyword evidence="2" id="KW-0813">Transport</keyword>
<dbReference type="InterPro" id="IPR036291">
    <property type="entry name" value="NAD(P)-bd_dom_sf"/>
</dbReference>
<evidence type="ECO:0000256" key="1">
    <source>
        <dbReference type="ARBA" id="ARBA00017378"/>
    </source>
</evidence>
<sequence length="458" mass="51208">MKIVIVGGGKVGEFLCTALSTEGNDVVLIEANSRILDRITNKTDIIGIVGNGANYDVLIEAAVSECDIFIAVTEKDEINMISSIIAKKLGAKNTILRVRNREYSSHMDFVQKSLGLTMMINPELEAAKHMANLIKFPSALSVESFVNGRVSMVEMEIGENSSLIDISLIDFKNHYKNIMVMIVLRGETAFIPSGDAILKKGDRIYVTGAQKHLNKFYKAVGTYKEKIKSVLIIGGGRITYYLLTLLAPSNLDIKVIEQNEDKAFELSSHFPEVVVINGDGTDQSFLDEERMEMYDSVISLTGVDEENVINSMYAAKKDMKKIITKINRISLMKILGSVGLQSIVTPKRIIANSIIRFVRSLENSQGSNVEALYRLADDQVEVLQFRVKENSRIINIPLHELNTKNNLLIAYIIRKKKVIFASGEDVIKPKDHVIVVSTQRTFNDIDDIWESKKVKKNE</sequence>
<keyword evidence="6" id="KW-0406">Ion transport</keyword>
<feature type="domain" description="RCK N-terminal" evidence="7">
    <location>
        <begin position="1"/>
        <end position="117"/>
    </location>
</feature>
<feature type="domain" description="RCK C-terminal" evidence="8">
    <location>
        <begin position="140"/>
        <end position="222"/>
    </location>
</feature>
<dbReference type="EMBL" id="JBHUFF010000008">
    <property type="protein sequence ID" value="MFD1798653.1"/>
    <property type="molecule type" value="Genomic_DNA"/>
</dbReference>
<accession>A0ABW4NKL2</accession>
<organism evidence="9 10">
    <name type="scientific">Carnobacterium antarcticum</name>
    <dbReference type="NCBI Taxonomy" id="2126436"/>
    <lineage>
        <taxon>Bacteria</taxon>
        <taxon>Bacillati</taxon>
        <taxon>Bacillota</taxon>
        <taxon>Bacilli</taxon>
        <taxon>Lactobacillales</taxon>
        <taxon>Carnobacteriaceae</taxon>
        <taxon>Carnobacterium</taxon>
    </lineage>
</organism>
<evidence type="ECO:0000256" key="6">
    <source>
        <dbReference type="ARBA" id="ARBA00023065"/>
    </source>
</evidence>
<dbReference type="Gene3D" id="3.30.70.1450">
    <property type="entry name" value="Regulator of K+ conductance, C-terminal domain"/>
    <property type="match status" value="2"/>
</dbReference>
<dbReference type="InterPro" id="IPR003148">
    <property type="entry name" value="RCK_N"/>
</dbReference>
<comment type="caution">
    <text evidence="9">The sequence shown here is derived from an EMBL/GenBank/DDBJ whole genome shotgun (WGS) entry which is preliminary data.</text>
</comment>
<name>A0ABW4NKL2_9LACT</name>
<evidence type="ECO:0000313" key="9">
    <source>
        <dbReference type="EMBL" id="MFD1798653.1"/>
    </source>
</evidence>
<keyword evidence="3" id="KW-0633">Potassium transport</keyword>
<dbReference type="PANTHER" id="PTHR43833">
    <property type="entry name" value="POTASSIUM CHANNEL PROTEIN 2-RELATED-RELATED"/>
    <property type="match status" value="1"/>
</dbReference>
<feature type="domain" description="RCK C-terminal" evidence="8">
    <location>
        <begin position="370"/>
        <end position="451"/>
    </location>
</feature>
<reference evidence="10" key="1">
    <citation type="journal article" date="2019" name="Int. J. Syst. Evol. Microbiol.">
        <title>The Global Catalogue of Microorganisms (GCM) 10K type strain sequencing project: providing services to taxonomists for standard genome sequencing and annotation.</title>
        <authorList>
            <consortium name="The Broad Institute Genomics Platform"/>
            <consortium name="The Broad Institute Genome Sequencing Center for Infectious Disease"/>
            <person name="Wu L."/>
            <person name="Ma J."/>
        </authorList>
    </citation>
    <scope>NUCLEOTIDE SEQUENCE [LARGE SCALE GENOMIC DNA]</scope>
    <source>
        <strain evidence="10">KCTC 42143</strain>
    </source>
</reference>
<evidence type="ECO:0000256" key="2">
    <source>
        <dbReference type="ARBA" id="ARBA00022448"/>
    </source>
</evidence>
<dbReference type="NCBIfam" id="NF007033">
    <property type="entry name" value="PRK09496.1-5"/>
    <property type="match status" value="1"/>
</dbReference>
<dbReference type="Gene3D" id="3.40.50.720">
    <property type="entry name" value="NAD(P)-binding Rossmann-like Domain"/>
    <property type="match status" value="2"/>
</dbReference>
<proteinExistence type="predicted"/>
<dbReference type="NCBIfam" id="NF007039">
    <property type="entry name" value="PRK09496.3-2"/>
    <property type="match status" value="1"/>
</dbReference>
<evidence type="ECO:0000256" key="5">
    <source>
        <dbReference type="ARBA" id="ARBA00023027"/>
    </source>
</evidence>
<dbReference type="InterPro" id="IPR036721">
    <property type="entry name" value="RCK_C_sf"/>
</dbReference>
<evidence type="ECO:0000256" key="3">
    <source>
        <dbReference type="ARBA" id="ARBA00022538"/>
    </source>
</evidence>
<dbReference type="SUPFAM" id="SSF116726">
    <property type="entry name" value="TrkA C-terminal domain-like"/>
    <property type="match status" value="2"/>
</dbReference>
<dbReference type="InterPro" id="IPR050721">
    <property type="entry name" value="Trk_Ktr_HKT_K-transport"/>
</dbReference>
<evidence type="ECO:0000259" key="8">
    <source>
        <dbReference type="PROSITE" id="PS51202"/>
    </source>
</evidence>
<keyword evidence="5" id="KW-0520">NAD</keyword>
<gene>
    <name evidence="9" type="primary">trkA</name>
    <name evidence="9" type="ORF">ACFSBK_02110</name>
</gene>
<evidence type="ECO:0000259" key="7">
    <source>
        <dbReference type="PROSITE" id="PS51201"/>
    </source>
</evidence>
<dbReference type="InterPro" id="IPR006036">
    <property type="entry name" value="K_uptake_TrkA"/>
</dbReference>
<dbReference type="InterPro" id="IPR006037">
    <property type="entry name" value="RCK_C"/>
</dbReference>
<dbReference type="SUPFAM" id="SSF51735">
    <property type="entry name" value="NAD(P)-binding Rossmann-fold domains"/>
    <property type="match status" value="2"/>
</dbReference>